<reference evidence="2" key="1">
    <citation type="journal article" date="2022" name="bioRxiv">
        <title>Sequencing and chromosome-scale assembly of the giantPleurodeles waltlgenome.</title>
        <authorList>
            <person name="Brown T."/>
            <person name="Elewa A."/>
            <person name="Iarovenko S."/>
            <person name="Subramanian E."/>
            <person name="Araus A.J."/>
            <person name="Petzold A."/>
            <person name="Susuki M."/>
            <person name="Suzuki K.-i.T."/>
            <person name="Hayashi T."/>
            <person name="Toyoda A."/>
            <person name="Oliveira C."/>
            <person name="Osipova E."/>
            <person name="Leigh N.D."/>
            <person name="Simon A."/>
            <person name="Yun M.H."/>
        </authorList>
    </citation>
    <scope>NUCLEOTIDE SEQUENCE</scope>
    <source>
        <strain evidence="2">20211129_DDA</strain>
        <tissue evidence="2">Liver</tissue>
    </source>
</reference>
<evidence type="ECO:0000313" key="3">
    <source>
        <dbReference type="Proteomes" id="UP001066276"/>
    </source>
</evidence>
<feature type="compositionally biased region" description="Basic and acidic residues" evidence="1">
    <location>
        <begin position="16"/>
        <end position="27"/>
    </location>
</feature>
<protein>
    <submittedName>
        <fullName evidence="2">Uncharacterized protein</fullName>
    </submittedName>
</protein>
<accession>A0AAV7SF48</accession>
<evidence type="ECO:0000313" key="2">
    <source>
        <dbReference type="EMBL" id="KAJ1161883.1"/>
    </source>
</evidence>
<keyword evidence="3" id="KW-1185">Reference proteome</keyword>
<proteinExistence type="predicted"/>
<sequence>MGGAQGQHPAPFSSSMERDRACAEVEQRVGAPASSARSVDQQDVVSLDLEVEQFRAIFGEGPTVTPQTAEDLL</sequence>
<gene>
    <name evidence="2" type="ORF">NDU88_002363</name>
</gene>
<organism evidence="2 3">
    <name type="scientific">Pleurodeles waltl</name>
    <name type="common">Iberian ribbed newt</name>
    <dbReference type="NCBI Taxonomy" id="8319"/>
    <lineage>
        <taxon>Eukaryota</taxon>
        <taxon>Metazoa</taxon>
        <taxon>Chordata</taxon>
        <taxon>Craniata</taxon>
        <taxon>Vertebrata</taxon>
        <taxon>Euteleostomi</taxon>
        <taxon>Amphibia</taxon>
        <taxon>Batrachia</taxon>
        <taxon>Caudata</taxon>
        <taxon>Salamandroidea</taxon>
        <taxon>Salamandridae</taxon>
        <taxon>Pleurodelinae</taxon>
        <taxon>Pleurodeles</taxon>
    </lineage>
</organism>
<feature type="region of interest" description="Disordered" evidence="1">
    <location>
        <begin position="1"/>
        <end position="41"/>
    </location>
</feature>
<evidence type="ECO:0000256" key="1">
    <source>
        <dbReference type="SAM" id="MobiDB-lite"/>
    </source>
</evidence>
<dbReference type="AlphaFoldDB" id="A0AAV7SF48"/>
<name>A0AAV7SF48_PLEWA</name>
<dbReference type="Proteomes" id="UP001066276">
    <property type="component" value="Chromosome 4_2"/>
</dbReference>
<comment type="caution">
    <text evidence="2">The sequence shown here is derived from an EMBL/GenBank/DDBJ whole genome shotgun (WGS) entry which is preliminary data.</text>
</comment>
<dbReference type="EMBL" id="JANPWB010000008">
    <property type="protein sequence ID" value="KAJ1161883.1"/>
    <property type="molecule type" value="Genomic_DNA"/>
</dbReference>